<feature type="transmembrane region" description="Helical" evidence="1">
    <location>
        <begin position="82"/>
        <end position="104"/>
    </location>
</feature>
<feature type="transmembrane region" description="Helical" evidence="1">
    <location>
        <begin position="15"/>
        <end position="32"/>
    </location>
</feature>
<reference evidence="2 3" key="1">
    <citation type="submission" date="2018-08" db="EMBL/GenBank/DDBJ databases">
        <title>A genome reference for cultivated species of the human gut microbiota.</title>
        <authorList>
            <person name="Zou Y."/>
            <person name="Xue W."/>
            <person name="Luo G."/>
        </authorList>
    </citation>
    <scope>NUCLEOTIDE SEQUENCE [LARGE SCALE GENOMIC DNA]</scope>
    <source>
        <strain evidence="2 3">AM33-3BH</strain>
    </source>
</reference>
<gene>
    <name evidence="2" type="ORF">DW820_01610</name>
</gene>
<feature type="transmembrane region" description="Helical" evidence="1">
    <location>
        <begin position="140"/>
        <end position="159"/>
    </location>
</feature>
<protein>
    <submittedName>
        <fullName evidence="2">Uncharacterized protein</fullName>
    </submittedName>
</protein>
<comment type="caution">
    <text evidence="2">The sequence shown here is derived from an EMBL/GenBank/DDBJ whole genome shotgun (WGS) entry which is preliminary data.</text>
</comment>
<dbReference type="EMBL" id="QSIO01000001">
    <property type="protein sequence ID" value="RHC95853.1"/>
    <property type="molecule type" value="Genomic_DNA"/>
</dbReference>
<feature type="transmembrane region" description="Helical" evidence="1">
    <location>
        <begin position="306"/>
        <end position="326"/>
    </location>
</feature>
<feature type="transmembrane region" description="Helical" evidence="1">
    <location>
        <begin position="235"/>
        <end position="256"/>
    </location>
</feature>
<proteinExistence type="predicted"/>
<feature type="transmembrane region" description="Helical" evidence="1">
    <location>
        <begin position="277"/>
        <end position="300"/>
    </location>
</feature>
<dbReference type="Proteomes" id="UP000285773">
    <property type="component" value="Unassembled WGS sequence"/>
</dbReference>
<keyword evidence="1" id="KW-0812">Transmembrane</keyword>
<feature type="transmembrane region" description="Helical" evidence="1">
    <location>
        <begin position="116"/>
        <end position="134"/>
    </location>
</feature>
<feature type="transmembrane region" description="Helical" evidence="1">
    <location>
        <begin position="39"/>
        <end position="62"/>
    </location>
</feature>
<accession>A0A414CLN7</accession>
<evidence type="ECO:0000256" key="1">
    <source>
        <dbReference type="SAM" id="Phobius"/>
    </source>
</evidence>
<keyword evidence="1" id="KW-1133">Transmembrane helix</keyword>
<organism evidence="2 3">
    <name type="scientific">Streptococcus parasanguinis</name>
    <dbReference type="NCBI Taxonomy" id="1318"/>
    <lineage>
        <taxon>Bacteria</taxon>
        <taxon>Bacillati</taxon>
        <taxon>Bacillota</taxon>
        <taxon>Bacilli</taxon>
        <taxon>Lactobacillales</taxon>
        <taxon>Streptococcaceae</taxon>
        <taxon>Streptococcus</taxon>
    </lineage>
</organism>
<keyword evidence="1" id="KW-0472">Membrane</keyword>
<evidence type="ECO:0000313" key="3">
    <source>
        <dbReference type="Proteomes" id="UP000285773"/>
    </source>
</evidence>
<sequence>MLLAIFRDLVSKNRLFLFLTSLAFALYYHLVGAKFSTSFQVLLISTAIVTALSTFQLLYSYFSMDRVQAYYQLPLSLNRFKGSFLTVTFLLNLLERVLLLILFLGVRLDLLQSFKLVLLSLLMILSVFYVFIQFNTRPSLLGGVLIFVTTVLTVSSLWVQQVPYMVLLSALVTILIFKNEDLVAISKHDQLLVAKRRSGNYFWISLFQERYFSINFVFTLIFLLLILIQDYEAPLKIIILLTIASVNTPLTTLISADKDLIDHVKSLPKSRFFYLMYYRVLLTYFLSVNLFVALLLKMVVMPDLGILFLLGVMILALVEAVLHLLIEIYFPLRKWNLKRECWKHPRKYIVPSIVFLLSWSLLFCF</sequence>
<dbReference type="RefSeq" id="WP_118095221.1">
    <property type="nucleotide sequence ID" value="NZ_QSIO01000001.1"/>
</dbReference>
<evidence type="ECO:0000313" key="2">
    <source>
        <dbReference type="EMBL" id="RHC95853.1"/>
    </source>
</evidence>
<dbReference type="AlphaFoldDB" id="A0A414CLN7"/>
<name>A0A414CLN7_STRPA</name>
<feature type="transmembrane region" description="Helical" evidence="1">
    <location>
        <begin position="211"/>
        <end position="229"/>
    </location>
</feature>